<dbReference type="Pfam" id="PF00072">
    <property type="entry name" value="Response_reg"/>
    <property type="match status" value="1"/>
</dbReference>
<dbReference type="InterPro" id="IPR011006">
    <property type="entry name" value="CheY-like_superfamily"/>
</dbReference>
<sequence length="231" mass="26002">MEKILVADDEREIAELLEACLSAGGYEVIKCYSAADVRKAPLSEVSLAILDIMLPDGDGFSLCRELRERYLFPIIMLTARDADADKIVGLSAGADDYMTKPFQPMELVARVQAQLRRYTRYNPGRQEETGVLRCGGLRLDTLQHTVTLDGRLLNLTPTEFTILKMLMENPGKVLSAEQLYFGVWGESYYNKNTNTITSHIRHLREKMGESQYIRTVWGIGYKLGEGGQNGR</sequence>
<dbReference type="EMBL" id="DVHA01000159">
    <property type="protein sequence ID" value="HIR60877.1"/>
    <property type="molecule type" value="Genomic_DNA"/>
</dbReference>
<dbReference type="PANTHER" id="PTHR48111:SF40">
    <property type="entry name" value="PHOSPHATE REGULON TRANSCRIPTIONAL REGULATORY PROTEIN PHOB"/>
    <property type="match status" value="1"/>
</dbReference>
<evidence type="ECO:0000313" key="12">
    <source>
        <dbReference type="EMBL" id="HIR60877.1"/>
    </source>
</evidence>
<evidence type="ECO:0000313" key="13">
    <source>
        <dbReference type="Proteomes" id="UP000824241"/>
    </source>
</evidence>
<dbReference type="GO" id="GO:0000156">
    <property type="term" value="F:phosphorelay response regulator activity"/>
    <property type="evidence" value="ECO:0007669"/>
    <property type="project" value="TreeGrafter"/>
</dbReference>
<feature type="modified residue" description="4-aspartylphosphate" evidence="8">
    <location>
        <position position="51"/>
    </location>
</feature>
<dbReference type="SMART" id="SM00862">
    <property type="entry name" value="Trans_reg_C"/>
    <property type="match status" value="1"/>
</dbReference>
<dbReference type="PROSITE" id="PS50110">
    <property type="entry name" value="RESPONSE_REGULATORY"/>
    <property type="match status" value="1"/>
</dbReference>
<dbReference type="AlphaFoldDB" id="A0A9D1J4P3"/>
<evidence type="ECO:0000256" key="4">
    <source>
        <dbReference type="ARBA" id="ARBA00023015"/>
    </source>
</evidence>
<dbReference type="PANTHER" id="PTHR48111">
    <property type="entry name" value="REGULATOR OF RPOS"/>
    <property type="match status" value="1"/>
</dbReference>
<dbReference type="InterPro" id="IPR039420">
    <property type="entry name" value="WalR-like"/>
</dbReference>
<reference evidence="12" key="2">
    <citation type="journal article" date="2021" name="PeerJ">
        <title>Extensive microbial diversity within the chicken gut microbiome revealed by metagenomics and culture.</title>
        <authorList>
            <person name="Gilroy R."/>
            <person name="Ravi A."/>
            <person name="Getino M."/>
            <person name="Pursley I."/>
            <person name="Horton D.L."/>
            <person name="Alikhan N.F."/>
            <person name="Baker D."/>
            <person name="Gharbi K."/>
            <person name="Hall N."/>
            <person name="Watson M."/>
            <person name="Adriaenssens E.M."/>
            <person name="Foster-Nyarko E."/>
            <person name="Jarju S."/>
            <person name="Secka A."/>
            <person name="Antonio M."/>
            <person name="Oren A."/>
            <person name="Chaudhuri R.R."/>
            <person name="La Ragione R."/>
            <person name="Hildebrand F."/>
            <person name="Pallen M.J."/>
        </authorList>
    </citation>
    <scope>NUCLEOTIDE SEQUENCE</scope>
    <source>
        <strain evidence="12">CHK189-12415</strain>
    </source>
</reference>
<evidence type="ECO:0000256" key="2">
    <source>
        <dbReference type="ARBA" id="ARBA00022553"/>
    </source>
</evidence>
<dbReference type="GO" id="GO:0032993">
    <property type="term" value="C:protein-DNA complex"/>
    <property type="evidence" value="ECO:0007669"/>
    <property type="project" value="TreeGrafter"/>
</dbReference>
<dbReference type="InterPro" id="IPR016032">
    <property type="entry name" value="Sig_transdc_resp-reg_C-effctor"/>
</dbReference>
<evidence type="ECO:0000259" key="11">
    <source>
        <dbReference type="PROSITE" id="PS51755"/>
    </source>
</evidence>
<gene>
    <name evidence="12" type="ORF">IAB37_04810</name>
</gene>
<dbReference type="SMART" id="SM00448">
    <property type="entry name" value="REC"/>
    <property type="match status" value="1"/>
</dbReference>
<dbReference type="SUPFAM" id="SSF46894">
    <property type="entry name" value="C-terminal effector domain of the bipartite response regulators"/>
    <property type="match status" value="1"/>
</dbReference>
<keyword evidence="2 8" id="KW-0597">Phosphoprotein</keyword>
<feature type="domain" description="Response regulatory" evidence="10">
    <location>
        <begin position="3"/>
        <end position="115"/>
    </location>
</feature>
<feature type="DNA-binding region" description="OmpR/PhoB-type" evidence="9">
    <location>
        <begin position="129"/>
        <end position="225"/>
    </location>
</feature>
<dbReference type="GO" id="GO:0005829">
    <property type="term" value="C:cytosol"/>
    <property type="evidence" value="ECO:0007669"/>
    <property type="project" value="TreeGrafter"/>
</dbReference>
<keyword evidence="6" id="KW-0804">Transcription</keyword>
<evidence type="ECO:0000256" key="1">
    <source>
        <dbReference type="ARBA" id="ARBA00018672"/>
    </source>
</evidence>
<dbReference type="Gene3D" id="6.10.250.690">
    <property type="match status" value="1"/>
</dbReference>
<dbReference type="GO" id="GO:0000976">
    <property type="term" value="F:transcription cis-regulatory region binding"/>
    <property type="evidence" value="ECO:0007669"/>
    <property type="project" value="TreeGrafter"/>
</dbReference>
<protein>
    <recommendedName>
        <fullName evidence="1">Stage 0 sporulation protein A homolog</fullName>
    </recommendedName>
</protein>
<evidence type="ECO:0000256" key="6">
    <source>
        <dbReference type="ARBA" id="ARBA00023163"/>
    </source>
</evidence>
<evidence type="ECO:0000256" key="7">
    <source>
        <dbReference type="ARBA" id="ARBA00024867"/>
    </source>
</evidence>
<dbReference type="GO" id="GO:0006355">
    <property type="term" value="P:regulation of DNA-templated transcription"/>
    <property type="evidence" value="ECO:0007669"/>
    <property type="project" value="InterPro"/>
</dbReference>
<comment type="caution">
    <text evidence="12">The sequence shown here is derived from an EMBL/GenBank/DDBJ whole genome shotgun (WGS) entry which is preliminary data.</text>
</comment>
<dbReference type="PROSITE" id="PS51755">
    <property type="entry name" value="OMPR_PHOB"/>
    <property type="match status" value="1"/>
</dbReference>
<dbReference type="InterPro" id="IPR001867">
    <property type="entry name" value="OmpR/PhoB-type_DNA-bd"/>
</dbReference>
<evidence type="ECO:0000256" key="5">
    <source>
        <dbReference type="ARBA" id="ARBA00023125"/>
    </source>
</evidence>
<comment type="function">
    <text evidence="7">May play the central regulatory role in sporulation. It may be an element of the effector pathway responsible for the activation of sporulation genes in response to nutritional stress. Spo0A may act in concert with spo0H (a sigma factor) to control the expression of some genes that are critical to the sporulation process.</text>
</comment>
<dbReference type="InterPro" id="IPR036388">
    <property type="entry name" value="WH-like_DNA-bd_sf"/>
</dbReference>
<proteinExistence type="predicted"/>
<dbReference type="InterPro" id="IPR001789">
    <property type="entry name" value="Sig_transdc_resp-reg_receiver"/>
</dbReference>
<dbReference type="CDD" id="cd17574">
    <property type="entry name" value="REC_OmpR"/>
    <property type="match status" value="1"/>
</dbReference>
<keyword evidence="4" id="KW-0805">Transcription regulation</keyword>
<accession>A0A9D1J4P3</accession>
<keyword evidence="5 9" id="KW-0238">DNA-binding</keyword>
<dbReference type="CDD" id="cd00383">
    <property type="entry name" value="trans_reg_C"/>
    <property type="match status" value="1"/>
</dbReference>
<dbReference type="Gene3D" id="1.10.10.10">
    <property type="entry name" value="Winged helix-like DNA-binding domain superfamily/Winged helix DNA-binding domain"/>
    <property type="match status" value="1"/>
</dbReference>
<name>A0A9D1J4P3_9FIRM</name>
<keyword evidence="3" id="KW-0902">Two-component regulatory system</keyword>
<evidence type="ECO:0000259" key="10">
    <source>
        <dbReference type="PROSITE" id="PS50110"/>
    </source>
</evidence>
<reference evidence="12" key="1">
    <citation type="submission" date="2020-10" db="EMBL/GenBank/DDBJ databases">
        <authorList>
            <person name="Gilroy R."/>
        </authorList>
    </citation>
    <scope>NUCLEOTIDE SEQUENCE</scope>
    <source>
        <strain evidence="12">CHK189-12415</strain>
    </source>
</reference>
<dbReference type="SUPFAM" id="SSF52172">
    <property type="entry name" value="CheY-like"/>
    <property type="match status" value="1"/>
</dbReference>
<dbReference type="Proteomes" id="UP000824241">
    <property type="component" value="Unassembled WGS sequence"/>
</dbReference>
<evidence type="ECO:0000256" key="3">
    <source>
        <dbReference type="ARBA" id="ARBA00023012"/>
    </source>
</evidence>
<dbReference type="Pfam" id="PF00486">
    <property type="entry name" value="Trans_reg_C"/>
    <property type="match status" value="1"/>
</dbReference>
<evidence type="ECO:0000256" key="8">
    <source>
        <dbReference type="PROSITE-ProRule" id="PRU00169"/>
    </source>
</evidence>
<evidence type="ECO:0000256" key="9">
    <source>
        <dbReference type="PROSITE-ProRule" id="PRU01091"/>
    </source>
</evidence>
<dbReference type="FunFam" id="1.10.10.10:FF:000018">
    <property type="entry name" value="DNA-binding response regulator ResD"/>
    <property type="match status" value="1"/>
</dbReference>
<organism evidence="12 13">
    <name type="scientific">Candidatus Faecivivens stercoravium</name>
    <dbReference type="NCBI Taxonomy" id="2840803"/>
    <lineage>
        <taxon>Bacteria</taxon>
        <taxon>Bacillati</taxon>
        <taxon>Bacillota</taxon>
        <taxon>Clostridia</taxon>
        <taxon>Eubacteriales</taxon>
        <taxon>Oscillospiraceae</taxon>
        <taxon>Oscillospiraceae incertae sedis</taxon>
        <taxon>Candidatus Faecivivens</taxon>
    </lineage>
</organism>
<dbReference type="Gene3D" id="3.40.50.2300">
    <property type="match status" value="1"/>
</dbReference>
<feature type="domain" description="OmpR/PhoB-type" evidence="11">
    <location>
        <begin position="129"/>
        <end position="225"/>
    </location>
</feature>